<dbReference type="InterPro" id="IPR019787">
    <property type="entry name" value="Znf_PHD-finger"/>
</dbReference>
<feature type="domain" description="PHD-type" evidence="9">
    <location>
        <begin position="104"/>
        <end position="155"/>
    </location>
</feature>
<dbReference type="InterPro" id="IPR011011">
    <property type="entry name" value="Znf_FYVE_PHD"/>
</dbReference>
<evidence type="ECO:0000256" key="1">
    <source>
        <dbReference type="ARBA" id="ARBA00004123"/>
    </source>
</evidence>
<dbReference type="PANTHER" id="PTHR46174:SF1">
    <property type="entry name" value="CXXC-TYPE ZINC FINGER PROTEIN 1"/>
    <property type="match status" value="1"/>
</dbReference>
<feature type="compositionally biased region" description="Basic residues" evidence="8">
    <location>
        <begin position="42"/>
        <end position="53"/>
    </location>
</feature>
<keyword evidence="11" id="KW-1185">Reference proteome</keyword>
<feature type="coiled-coil region" evidence="7">
    <location>
        <begin position="241"/>
        <end position="285"/>
    </location>
</feature>
<proteinExistence type="predicted"/>
<reference evidence="10" key="2">
    <citation type="submission" date="2021-01" db="EMBL/GenBank/DDBJ databases">
        <authorList>
            <person name="Schikora-Tamarit M.A."/>
        </authorList>
    </citation>
    <scope>NUCLEOTIDE SEQUENCE</scope>
    <source>
        <strain evidence="10">CBS2887</strain>
    </source>
</reference>
<keyword evidence="3 6" id="KW-0863">Zinc-finger</keyword>
<dbReference type="OrthoDB" id="436852at2759"/>
<dbReference type="SMART" id="SM00249">
    <property type="entry name" value="PHD"/>
    <property type="match status" value="1"/>
</dbReference>
<feature type="compositionally biased region" description="Polar residues" evidence="8">
    <location>
        <begin position="56"/>
        <end position="71"/>
    </location>
</feature>
<keyword evidence="2" id="KW-0479">Metal-binding</keyword>
<comment type="subcellular location">
    <subcellularLocation>
        <location evidence="1">Nucleus</location>
    </subcellularLocation>
</comment>
<dbReference type="InterPro" id="IPR019786">
    <property type="entry name" value="Zinc_finger_PHD-type_CS"/>
</dbReference>
<evidence type="ECO:0000256" key="5">
    <source>
        <dbReference type="ARBA" id="ARBA00023242"/>
    </source>
</evidence>
<comment type="caution">
    <text evidence="10">The sequence shown here is derived from an EMBL/GenBank/DDBJ whole genome shotgun (WGS) entry which is preliminary data.</text>
</comment>
<evidence type="ECO:0000256" key="8">
    <source>
        <dbReference type="SAM" id="MobiDB-lite"/>
    </source>
</evidence>
<dbReference type="Pfam" id="PF00628">
    <property type="entry name" value="PHD"/>
    <property type="match status" value="1"/>
</dbReference>
<dbReference type="Proteomes" id="UP000774326">
    <property type="component" value="Unassembled WGS sequence"/>
</dbReference>
<sequence length="407" mass="45944">MDINAPINPAAGQTTTAMDTEKSPIVPEPHVTSSITHSTTPKPKKPAKPRARKSTTPAVKSSSAQPVSVQGTPAPAESSAPFHTKFPKLIFPRPTEQYNLESEEIFCICRQPDAGGEPMVCCEGCEDWFHFRCVKIPAKFEPLFDVYFCPYCELEKKGVTLWRRKCAVEDCYKAIEHGKTKYCSKDHGLKHILGKLNKSESTNVESMTITALKYSKSLKSFQELGSELPKLPKSDIPTSITAKLQEDLEKLEKLRQEQVASRKVLIKAKENMKLLNEMIQETADTPSSSKKKPKKLELCGYDYSTFSSSTPIDPESMQSNDITSLKSQYDAYKQYMDSKDQEDSTPPQTTLCFLDKKKCLKHSGWQSIISDEIDLNMNDIQKKSEKIKETMEKRVKSYTIDHFESLK</sequence>
<dbReference type="PROSITE" id="PS01359">
    <property type="entry name" value="ZF_PHD_1"/>
    <property type="match status" value="1"/>
</dbReference>
<keyword evidence="7" id="KW-0175">Coiled coil</keyword>
<evidence type="ECO:0000256" key="6">
    <source>
        <dbReference type="PROSITE-ProRule" id="PRU00146"/>
    </source>
</evidence>
<dbReference type="GO" id="GO:0048188">
    <property type="term" value="C:Set1C/COMPASS complex"/>
    <property type="evidence" value="ECO:0007669"/>
    <property type="project" value="InterPro"/>
</dbReference>
<evidence type="ECO:0000256" key="3">
    <source>
        <dbReference type="ARBA" id="ARBA00022771"/>
    </source>
</evidence>
<dbReference type="PROSITE" id="PS50016">
    <property type="entry name" value="ZF_PHD_2"/>
    <property type="match status" value="1"/>
</dbReference>
<keyword evidence="5" id="KW-0539">Nucleus</keyword>
<dbReference type="Gene3D" id="3.30.40.10">
    <property type="entry name" value="Zinc/RING finger domain, C3HC4 (zinc finger)"/>
    <property type="match status" value="1"/>
</dbReference>
<feature type="compositionally biased region" description="Low complexity" evidence="8">
    <location>
        <begin position="32"/>
        <end position="41"/>
    </location>
</feature>
<dbReference type="GO" id="GO:0045893">
    <property type="term" value="P:positive regulation of DNA-templated transcription"/>
    <property type="evidence" value="ECO:0007669"/>
    <property type="project" value="TreeGrafter"/>
</dbReference>
<name>A0A9P8QF57_WICPI</name>
<evidence type="ECO:0000256" key="7">
    <source>
        <dbReference type="SAM" id="Coils"/>
    </source>
</evidence>
<dbReference type="AlphaFoldDB" id="A0A9P8QF57"/>
<reference evidence="10" key="1">
    <citation type="journal article" date="2021" name="Open Biol.">
        <title>Shared evolutionary footprints suggest mitochondrial oxidative damage underlies multiple complex I losses in fungi.</title>
        <authorList>
            <person name="Schikora-Tamarit M.A."/>
            <person name="Marcet-Houben M."/>
            <person name="Nosek J."/>
            <person name="Gabaldon T."/>
        </authorList>
    </citation>
    <scope>NUCLEOTIDE SEQUENCE</scope>
    <source>
        <strain evidence="10">CBS2887</strain>
    </source>
</reference>
<dbReference type="SUPFAM" id="SSF57903">
    <property type="entry name" value="FYVE/PHD zinc finger"/>
    <property type="match status" value="1"/>
</dbReference>
<evidence type="ECO:0000256" key="4">
    <source>
        <dbReference type="ARBA" id="ARBA00022833"/>
    </source>
</evidence>
<feature type="region of interest" description="Disordered" evidence="8">
    <location>
        <begin position="1"/>
        <end position="81"/>
    </location>
</feature>
<dbReference type="GO" id="GO:0008270">
    <property type="term" value="F:zinc ion binding"/>
    <property type="evidence" value="ECO:0007669"/>
    <property type="project" value="UniProtKB-KW"/>
</dbReference>
<dbReference type="EMBL" id="JAEUBG010000470">
    <property type="protein sequence ID" value="KAH3688182.1"/>
    <property type="molecule type" value="Genomic_DNA"/>
</dbReference>
<evidence type="ECO:0000313" key="11">
    <source>
        <dbReference type="Proteomes" id="UP000774326"/>
    </source>
</evidence>
<dbReference type="InterPro" id="IPR001965">
    <property type="entry name" value="Znf_PHD"/>
</dbReference>
<organism evidence="10 11">
    <name type="scientific">Wickerhamomyces pijperi</name>
    <name type="common">Yeast</name>
    <name type="synonym">Pichia pijperi</name>
    <dbReference type="NCBI Taxonomy" id="599730"/>
    <lineage>
        <taxon>Eukaryota</taxon>
        <taxon>Fungi</taxon>
        <taxon>Dikarya</taxon>
        <taxon>Ascomycota</taxon>
        <taxon>Saccharomycotina</taxon>
        <taxon>Saccharomycetes</taxon>
        <taxon>Phaffomycetales</taxon>
        <taxon>Wickerhamomycetaceae</taxon>
        <taxon>Wickerhamomyces</taxon>
    </lineage>
</organism>
<accession>A0A9P8QF57</accession>
<dbReference type="InterPro" id="IPR013083">
    <property type="entry name" value="Znf_RING/FYVE/PHD"/>
</dbReference>
<dbReference type="PANTHER" id="PTHR46174">
    <property type="entry name" value="CXXC-TYPE ZINC FINGER PROTEIN 1"/>
    <property type="match status" value="1"/>
</dbReference>
<dbReference type="InterPro" id="IPR037869">
    <property type="entry name" value="Spp1/CFP1"/>
</dbReference>
<evidence type="ECO:0000256" key="2">
    <source>
        <dbReference type="ARBA" id="ARBA00022723"/>
    </source>
</evidence>
<gene>
    <name evidence="10" type="ORF">WICPIJ_000824</name>
</gene>
<keyword evidence="4" id="KW-0862">Zinc</keyword>
<evidence type="ECO:0000313" key="10">
    <source>
        <dbReference type="EMBL" id="KAH3688182.1"/>
    </source>
</evidence>
<protein>
    <recommendedName>
        <fullName evidence="9">PHD-type domain-containing protein</fullName>
    </recommendedName>
</protein>
<evidence type="ECO:0000259" key="9">
    <source>
        <dbReference type="PROSITE" id="PS50016"/>
    </source>
</evidence>